<feature type="compositionally biased region" description="Basic and acidic residues" evidence="1">
    <location>
        <begin position="113"/>
        <end position="125"/>
    </location>
</feature>
<name>A0ABU6YUM7_9FABA</name>
<evidence type="ECO:0000313" key="3">
    <source>
        <dbReference type="Proteomes" id="UP001341840"/>
    </source>
</evidence>
<evidence type="ECO:0000256" key="1">
    <source>
        <dbReference type="SAM" id="MobiDB-lite"/>
    </source>
</evidence>
<feature type="region of interest" description="Disordered" evidence="1">
    <location>
        <begin position="79"/>
        <end position="125"/>
    </location>
</feature>
<accession>A0ABU6YUM7</accession>
<sequence length="125" mass="13671">MKGSDNVYSVAAMCDDEDIMTMNFPDDFEVGTSKPVMDNGYSNKVNEDSGVVSLEQTNDAGAIVGTMDDSMIDINMKTPGKRSAANVKHCTSKQPEQEADGQHSTNRFSGKGLKREKMQLNNKEN</sequence>
<evidence type="ECO:0000313" key="2">
    <source>
        <dbReference type="EMBL" id="MED6213684.1"/>
    </source>
</evidence>
<dbReference type="Proteomes" id="UP001341840">
    <property type="component" value="Unassembled WGS sequence"/>
</dbReference>
<organism evidence="2 3">
    <name type="scientific">Stylosanthes scabra</name>
    <dbReference type="NCBI Taxonomy" id="79078"/>
    <lineage>
        <taxon>Eukaryota</taxon>
        <taxon>Viridiplantae</taxon>
        <taxon>Streptophyta</taxon>
        <taxon>Embryophyta</taxon>
        <taxon>Tracheophyta</taxon>
        <taxon>Spermatophyta</taxon>
        <taxon>Magnoliopsida</taxon>
        <taxon>eudicotyledons</taxon>
        <taxon>Gunneridae</taxon>
        <taxon>Pentapetalae</taxon>
        <taxon>rosids</taxon>
        <taxon>fabids</taxon>
        <taxon>Fabales</taxon>
        <taxon>Fabaceae</taxon>
        <taxon>Papilionoideae</taxon>
        <taxon>50 kb inversion clade</taxon>
        <taxon>dalbergioids sensu lato</taxon>
        <taxon>Dalbergieae</taxon>
        <taxon>Pterocarpus clade</taxon>
        <taxon>Stylosanthes</taxon>
    </lineage>
</organism>
<gene>
    <name evidence="2" type="ORF">PIB30_095705</name>
</gene>
<dbReference type="EMBL" id="JASCZI010243863">
    <property type="protein sequence ID" value="MED6213684.1"/>
    <property type="molecule type" value="Genomic_DNA"/>
</dbReference>
<comment type="caution">
    <text evidence="2">The sequence shown here is derived from an EMBL/GenBank/DDBJ whole genome shotgun (WGS) entry which is preliminary data.</text>
</comment>
<reference evidence="2 3" key="1">
    <citation type="journal article" date="2023" name="Plants (Basel)">
        <title>Bridging the Gap: Combining Genomics and Transcriptomics Approaches to Understand Stylosanthes scabra, an Orphan Legume from the Brazilian Caatinga.</title>
        <authorList>
            <person name="Ferreira-Neto J.R.C."/>
            <person name="da Silva M.D."/>
            <person name="Binneck E."/>
            <person name="de Melo N.F."/>
            <person name="da Silva R.H."/>
            <person name="de Melo A.L.T.M."/>
            <person name="Pandolfi V."/>
            <person name="Bustamante F.O."/>
            <person name="Brasileiro-Vidal A.C."/>
            <person name="Benko-Iseppon A.M."/>
        </authorList>
    </citation>
    <scope>NUCLEOTIDE SEQUENCE [LARGE SCALE GENOMIC DNA]</scope>
    <source>
        <tissue evidence="2">Leaves</tissue>
    </source>
</reference>
<keyword evidence="3" id="KW-1185">Reference proteome</keyword>
<protein>
    <submittedName>
        <fullName evidence="2">Uncharacterized protein</fullName>
    </submittedName>
</protein>
<proteinExistence type="predicted"/>